<feature type="coiled-coil region" evidence="4">
    <location>
        <begin position="225"/>
        <end position="256"/>
    </location>
</feature>
<dbReference type="InterPro" id="IPR044946">
    <property type="entry name" value="Restrct_endonuc_typeI_TRD_sf"/>
</dbReference>
<organism evidence="6 7">
    <name type="scientific">Corynebacterium lipophiloflavum (strain ATCC 700352 / DSM 44291 / CCUG 37336 / JCM 10383 / DMMZ 1944)</name>
    <dbReference type="NCBI Taxonomy" id="525263"/>
    <lineage>
        <taxon>Bacteria</taxon>
        <taxon>Bacillati</taxon>
        <taxon>Actinomycetota</taxon>
        <taxon>Actinomycetes</taxon>
        <taxon>Mycobacteriales</taxon>
        <taxon>Corynebacteriaceae</taxon>
        <taxon>Corynebacterium</taxon>
    </lineage>
</organism>
<dbReference type="Proteomes" id="UP000006196">
    <property type="component" value="Unassembled WGS sequence"/>
</dbReference>
<dbReference type="InterPro" id="IPR000055">
    <property type="entry name" value="Restrct_endonuc_typeI_TRD"/>
</dbReference>
<dbReference type="Pfam" id="PF01420">
    <property type="entry name" value="Methylase_S"/>
    <property type="match status" value="2"/>
</dbReference>
<dbReference type="GO" id="GO:0003677">
    <property type="term" value="F:DNA binding"/>
    <property type="evidence" value="ECO:0007669"/>
    <property type="project" value="UniProtKB-KW"/>
</dbReference>
<dbReference type="Gene3D" id="3.90.220.20">
    <property type="entry name" value="DNA methylase specificity domains"/>
    <property type="match status" value="2"/>
</dbReference>
<dbReference type="PANTHER" id="PTHR30408">
    <property type="entry name" value="TYPE-1 RESTRICTION ENZYME ECOKI SPECIFICITY PROTEIN"/>
    <property type="match status" value="1"/>
</dbReference>
<name>C0XNK6_CORLD</name>
<dbReference type="AlphaFoldDB" id="C0XNK6"/>
<dbReference type="GO" id="GO:0009307">
    <property type="term" value="P:DNA restriction-modification system"/>
    <property type="evidence" value="ECO:0007669"/>
    <property type="project" value="UniProtKB-KW"/>
</dbReference>
<evidence type="ECO:0000256" key="3">
    <source>
        <dbReference type="ARBA" id="ARBA00023125"/>
    </source>
</evidence>
<gene>
    <name evidence="6" type="ORF">HMPREF0298_0026</name>
</gene>
<keyword evidence="2" id="KW-0680">Restriction system</keyword>
<evidence type="ECO:0000313" key="6">
    <source>
        <dbReference type="EMBL" id="EEI18174.1"/>
    </source>
</evidence>
<dbReference type="HOGENOM" id="CLU_1052577_0_0_11"/>
<proteinExistence type="inferred from homology"/>
<feature type="domain" description="Type I restriction modification DNA specificity" evidence="5">
    <location>
        <begin position="94"/>
        <end position="240"/>
    </location>
</feature>
<evidence type="ECO:0000256" key="2">
    <source>
        <dbReference type="ARBA" id="ARBA00022747"/>
    </source>
</evidence>
<dbReference type="PANTHER" id="PTHR30408:SF12">
    <property type="entry name" value="TYPE I RESTRICTION ENZYME MJAVIII SPECIFICITY SUBUNIT"/>
    <property type="match status" value="1"/>
</dbReference>
<dbReference type="EMBL" id="ACHJ01000005">
    <property type="protein sequence ID" value="EEI18174.1"/>
    <property type="molecule type" value="Genomic_DNA"/>
</dbReference>
<keyword evidence="4" id="KW-0175">Coiled coil</keyword>
<sequence>MVNTVDLQQIPIPLPPLETQRRIADYLDKEISEMDALIEEFERLVNDLSNRKLMLIDNIIYKSDPELCLAPLGLFLAEPITDGPHETPEFIEEGVPFLSVDGIQNGELTFAGCRFISQEDHERFAKKAKPRTGDILMGKAASTGKIALVKTKREFNIWSPLAIIRPNASIDPRWLTLVLKSPFSQRQINDLSTFNTQRNIAMGDIPRIRIPVMEIGKQGQIADELDRETAKMDALIEESTRLIENLKARKNALITEVVTGRKEV</sequence>
<dbReference type="STRING" id="525263.HMPREF0298_0026"/>
<evidence type="ECO:0000256" key="1">
    <source>
        <dbReference type="ARBA" id="ARBA00010923"/>
    </source>
</evidence>
<protein>
    <recommendedName>
        <fullName evidence="5">Type I restriction modification DNA specificity domain-containing protein</fullName>
    </recommendedName>
</protein>
<dbReference type="SUPFAM" id="SSF116734">
    <property type="entry name" value="DNA methylase specificity domain"/>
    <property type="match status" value="2"/>
</dbReference>
<comment type="similarity">
    <text evidence="1">Belongs to the type-I restriction system S methylase family.</text>
</comment>
<feature type="coiled-coil region" evidence="4">
    <location>
        <begin position="27"/>
        <end position="58"/>
    </location>
</feature>
<dbReference type="InterPro" id="IPR052021">
    <property type="entry name" value="Type-I_RS_S_subunit"/>
</dbReference>
<evidence type="ECO:0000313" key="7">
    <source>
        <dbReference type="Proteomes" id="UP000006196"/>
    </source>
</evidence>
<reference evidence="6" key="1">
    <citation type="submission" date="2009-01" db="EMBL/GenBank/DDBJ databases">
        <authorList>
            <person name="Qin X."/>
            <person name="Bachman B."/>
            <person name="Battles P."/>
            <person name="Bell A."/>
            <person name="Bess C."/>
            <person name="Bickham C."/>
            <person name="Chaboub L."/>
            <person name="Chen D."/>
            <person name="Coyle M."/>
            <person name="Deiros D.R."/>
            <person name="Dinh H."/>
            <person name="Forbes L."/>
            <person name="Fowler G."/>
            <person name="Francisco L."/>
            <person name="Fu Q."/>
            <person name="Gubbala S."/>
            <person name="Hale W."/>
            <person name="Han Y."/>
            <person name="Hemphill L."/>
            <person name="Highlander S.K."/>
            <person name="Hirani K."/>
            <person name="Hogues M."/>
            <person name="Jackson L."/>
            <person name="Jakkamsetti A."/>
            <person name="Javaid M."/>
            <person name="Jiang H."/>
            <person name="Korchina V."/>
            <person name="Kovar C."/>
            <person name="Lara F."/>
            <person name="Lee S."/>
            <person name="Mata R."/>
            <person name="Mathew T."/>
            <person name="Moen C."/>
            <person name="Morales K."/>
            <person name="Munidasa M."/>
            <person name="Nazareth L."/>
            <person name="Ngo R."/>
            <person name="Nguyen L."/>
            <person name="Okwuonu G."/>
            <person name="Ongeri F."/>
            <person name="Patil S."/>
            <person name="Petrosino J."/>
            <person name="Pham C."/>
            <person name="Pham P."/>
            <person name="Pu L.-L."/>
            <person name="Puazo M."/>
            <person name="Raj R."/>
            <person name="Reid J."/>
            <person name="Rouhana J."/>
            <person name="Saada N."/>
            <person name="Shang Y."/>
            <person name="Simmons D."/>
            <person name="Thornton R."/>
            <person name="Warren J."/>
            <person name="Weissenberger G."/>
            <person name="Zhang J."/>
            <person name="Zhang L."/>
            <person name="Zhou C."/>
            <person name="Zhu D."/>
            <person name="Muzny D."/>
            <person name="Worley K."/>
            <person name="Gibbs R."/>
        </authorList>
    </citation>
    <scope>NUCLEOTIDE SEQUENCE [LARGE SCALE GENOMIC DNA]</scope>
    <source>
        <strain evidence="6">DSM 44291</strain>
    </source>
</reference>
<keyword evidence="7" id="KW-1185">Reference proteome</keyword>
<evidence type="ECO:0000256" key="4">
    <source>
        <dbReference type="SAM" id="Coils"/>
    </source>
</evidence>
<feature type="domain" description="Type I restriction modification DNA specificity" evidence="5">
    <location>
        <begin position="2"/>
        <end position="32"/>
    </location>
</feature>
<accession>C0XNK6</accession>
<dbReference type="eggNOG" id="COG0732">
    <property type="taxonomic scope" value="Bacteria"/>
</dbReference>
<evidence type="ECO:0000259" key="5">
    <source>
        <dbReference type="Pfam" id="PF01420"/>
    </source>
</evidence>
<keyword evidence="3" id="KW-0238">DNA-binding</keyword>
<comment type="caution">
    <text evidence="6">The sequence shown here is derived from an EMBL/GenBank/DDBJ whole genome shotgun (WGS) entry which is preliminary data.</text>
</comment>